<keyword evidence="10 11" id="KW-0472">Membrane</keyword>
<evidence type="ECO:0000256" key="8">
    <source>
        <dbReference type="ARBA" id="ARBA00022989"/>
    </source>
</evidence>
<dbReference type="Proteomes" id="UP001500403">
    <property type="component" value="Unassembled WGS sequence"/>
</dbReference>
<dbReference type="Gene3D" id="3.30.565.10">
    <property type="entry name" value="Histidine kinase-like ATPase, C-terminal domain"/>
    <property type="match status" value="1"/>
</dbReference>
<protein>
    <recommendedName>
        <fullName evidence="3">histidine kinase</fullName>
        <ecNumber evidence="3">2.7.13.3</ecNumber>
    </recommendedName>
</protein>
<accession>A0ABP6JMJ7</accession>
<sequence>MIHRLSLTTERARLTALYGGLLLLAGCLLITLIYLLVQDGLDSRIQGAFTHATFGRHVSPTNPPPGDIVPPEQAGRYAQTVMAEAVTATTLSRLLTVCALAFALYTVLSLFLAWWMAGRVLRPVGVIAATARRLSGQNLHQRIDLKAPPGELKDLADTFDAMLERLERLVTAQQRFAANAAHELRTPLAIQRAAAEIGLADPDPERVRWIRSELLETADNSERLIDSLLLLAATDQGLQRQEPVTLDELTASVTTGFSDQAREKEISLDLALEPAVITGDPVLLRHLVRNLLANALVHNHPGGHVHISLAGRTLRVSNTGAVIPSHIAPRLFEPFRRLTERTHTPGEGAGLGLAIVASIAHAHHAHATAHANEDGGLTVTITFP</sequence>
<evidence type="ECO:0000313" key="15">
    <source>
        <dbReference type="Proteomes" id="UP001500403"/>
    </source>
</evidence>
<evidence type="ECO:0000256" key="4">
    <source>
        <dbReference type="ARBA" id="ARBA00022553"/>
    </source>
</evidence>
<evidence type="ECO:0000256" key="9">
    <source>
        <dbReference type="ARBA" id="ARBA00023012"/>
    </source>
</evidence>
<evidence type="ECO:0000256" key="1">
    <source>
        <dbReference type="ARBA" id="ARBA00000085"/>
    </source>
</evidence>
<dbReference type="InterPro" id="IPR003594">
    <property type="entry name" value="HATPase_dom"/>
</dbReference>
<dbReference type="PROSITE" id="PS50885">
    <property type="entry name" value="HAMP"/>
    <property type="match status" value="1"/>
</dbReference>
<keyword evidence="5" id="KW-0808">Transferase</keyword>
<evidence type="ECO:0000256" key="2">
    <source>
        <dbReference type="ARBA" id="ARBA00004236"/>
    </source>
</evidence>
<dbReference type="Pfam" id="PF00512">
    <property type="entry name" value="HisKA"/>
    <property type="match status" value="1"/>
</dbReference>
<dbReference type="RefSeq" id="WP_344494369.1">
    <property type="nucleotide sequence ID" value="NZ_BAAAUD010000023.1"/>
</dbReference>
<evidence type="ECO:0000256" key="10">
    <source>
        <dbReference type="ARBA" id="ARBA00023136"/>
    </source>
</evidence>
<dbReference type="Pfam" id="PF02518">
    <property type="entry name" value="HATPase_c"/>
    <property type="match status" value="1"/>
</dbReference>
<dbReference type="InterPro" id="IPR003660">
    <property type="entry name" value="HAMP_dom"/>
</dbReference>
<evidence type="ECO:0000259" key="12">
    <source>
        <dbReference type="PROSITE" id="PS50109"/>
    </source>
</evidence>
<dbReference type="SUPFAM" id="SSF47384">
    <property type="entry name" value="Homodimeric domain of signal transducing histidine kinase"/>
    <property type="match status" value="1"/>
</dbReference>
<dbReference type="PROSITE" id="PS50109">
    <property type="entry name" value="HIS_KIN"/>
    <property type="match status" value="1"/>
</dbReference>
<dbReference type="InterPro" id="IPR004358">
    <property type="entry name" value="Sig_transdc_His_kin-like_C"/>
</dbReference>
<evidence type="ECO:0000256" key="5">
    <source>
        <dbReference type="ARBA" id="ARBA00022679"/>
    </source>
</evidence>
<dbReference type="PROSITE" id="PS51257">
    <property type="entry name" value="PROKAR_LIPOPROTEIN"/>
    <property type="match status" value="1"/>
</dbReference>
<dbReference type="Gene3D" id="6.10.340.10">
    <property type="match status" value="1"/>
</dbReference>
<feature type="domain" description="HAMP" evidence="13">
    <location>
        <begin position="118"/>
        <end position="171"/>
    </location>
</feature>
<dbReference type="SMART" id="SM00388">
    <property type="entry name" value="HisKA"/>
    <property type="match status" value="1"/>
</dbReference>
<evidence type="ECO:0000256" key="11">
    <source>
        <dbReference type="SAM" id="Phobius"/>
    </source>
</evidence>
<evidence type="ECO:0000256" key="3">
    <source>
        <dbReference type="ARBA" id="ARBA00012438"/>
    </source>
</evidence>
<keyword evidence="15" id="KW-1185">Reference proteome</keyword>
<name>A0ABP6JMJ7_9ACTN</name>
<dbReference type="PANTHER" id="PTHR45436:SF1">
    <property type="entry name" value="SENSOR PROTEIN QSEC"/>
    <property type="match status" value="1"/>
</dbReference>
<dbReference type="InterPro" id="IPR036097">
    <property type="entry name" value="HisK_dim/P_sf"/>
</dbReference>
<keyword evidence="14" id="KW-0547">Nucleotide-binding</keyword>
<gene>
    <name evidence="14" type="ORF">GCM10010446_24670</name>
</gene>
<dbReference type="SUPFAM" id="SSF158472">
    <property type="entry name" value="HAMP domain-like"/>
    <property type="match status" value="1"/>
</dbReference>
<dbReference type="InterPro" id="IPR036890">
    <property type="entry name" value="HATPase_C_sf"/>
</dbReference>
<proteinExistence type="predicted"/>
<dbReference type="EC" id="2.7.13.3" evidence="3"/>
<dbReference type="PRINTS" id="PR00344">
    <property type="entry name" value="BCTRLSENSOR"/>
</dbReference>
<keyword evidence="8 11" id="KW-1133">Transmembrane helix</keyword>
<dbReference type="CDD" id="cd00082">
    <property type="entry name" value="HisKA"/>
    <property type="match status" value="1"/>
</dbReference>
<keyword evidence="6 11" id="KW-0812">Transmembrane</keyword>
<dbReference type="PANTHER" id="PTHR45436">
    <property type="entry name" value="SENSOR HISTIDINE KINASE YKOH"/>
    <property type="match status" value="1"/>
</dbReference>
<dbReference type="CDD" id="cd06225">
    <property type="entry name" value="HAMP"/>
    <property type="match status" value="1"/>
</dbReference>
<comment type="catalytic activity">
    <reaction evidence="1">
        <text>ATP + protein L-histidine = ADP + protein N-phospho-L-histidine.</text>
        <dbReference type="EC" id="2.7.13.3"/>
    </reaction>
</comment>
<keyword evidence="7" id="KW-0418">Kinase</keyword>
<comment type="subcellular location">
    <subcellularLocation>
        <location evidence="2">Cell membrane</location>
    </subcellularLocation>
</comment>
<dbReference type="InterPro" id="IPR050428">
    <property type="entry name" value="TCS_sensor_his_kinase"/>
</dbReference>
<evidence type="ECO:0000313" key="14">
    <source>
        <dbReference type="EMBL" id="GAA2938378.1"/>
    </source>
</evidence>
<comment type="caution">
    <text evidence="14">The sequence shown here is derived from an EMBL/GenBank/DDBJ whole genome shotgun (WGS) entry which is preliminary data.</text>
</comment>
<feature type="transmembrane region" description="Helical" evidence="11">
    <location>
        <begin position="12"/>
        <end position="37"/>
    </location>
</feature>
<dbReference type="EMBL" id="BAAAUD010000023">
    <property type="protein sequence ID" value="GAA2938378.1"/>
    <property type="molecule type" value="Genomic_DNA"/>
</dbReference>
<dbReference type="SUPFAM" id="SSF55874">
    <property type="entry name" value="ATPase domain of HSP90 chaperone/DNA topoisomerase II/histidine kinase"/>
    <property type="match status" value="1"/>
</dbReference>
<keyword evidence="14" id="KW-0067">ATP-binding</keyword>
<dbReference type="GO" id="GO:0005524">
    <property type="term" value="F:ATP binding"/>
    <property type="evidence" value="ECO:0007669"/>
    <property type="project" value="UniProtKB-KW"/>
</dbReference>
<dbReference type="InterPro" id="IPR003661">
    <property type="entry name" value="HisK_dim/P_dom"/>
</dbReference>
<keyword evidence="4" id="KW-0597">Phosphoprotein</keyword>
<dbReference type="SMART" id="SM00387">
    <property type="entry name" value="HATPase_c"/>
    <property type="match status" value="1"/>
</dbReference>
<evidence type="ECO:0000256" key="7">
    <source>
        <dbReference type="ARBA" id="ARBA00022777"/>
    </source>
</evidence>
<feature type="transmembrane region" description="Helical" evidence="11">
    <location>
        <begin position="94"/>
        <end position="115"/>
    </location>
</feature>
<dbReference type="InterPro" id="IPR005467">
    <property type="entry name" value="His_kinase_dom"/>
</dbReference>
<evidence type="ECO:0000259" key="13">
    <source>
        <dbReference type="PROSITE" id="PS50885"/>
    </source>
</evidence>
<dbReference type="SMART" id="SM00304">
    <property type="entry name" value="HAMP"/>
    <property type="match status" value="1"/>
</dbReference>
<feature type="domain" description="Histidine kinase" evidence="12">
    <location>
        <begin position="179"/>
        <end position="384"/>
    </location>
</feature>
<evidence type="ECO:0000256" key="6">
    <source>
        <dbReference type="ARBA" id="ARBA00022692"/>
    </source>
</evidence>
<keyword evidence="9" id="KW-0902">Two-component regulatory system</keyword>
<dbReference type="Gene3D" id="1.10.287.130">
    <property type="match status" value="1"/>
</dbReference>
<reference evidence="15" key="1">
    <citation type="journal article" date="2019" name="Int. J. Syst. Evol. Microbiol.">
        <title>The Global Catalogue of Microorganisms (GCM) 10K type strain sequencing project: providing services to taxonomists for standard genome sequencing and annotation.</title>
        <authorList>
            <consortium name="The Broad Institute Genomics Platform"/>
            <consortium name="The Broad Institute Genome Sequencing Center for Infectious Disease"/>
            <person name="Wu L."/>
            <person name="Ma J."/>
        </authorList>
    </citation>
    <scope>NUCLEOTIDE SEQUENCE [LARGE SCALE GENOMIC DNA]</scope>
    <source>
        <strain evidence="15">JCM 9088</strain>
    </source>
</reference>
<dbReference type="Pfam" id="PF00672">
    <property type="entry name" value="HAMP"/>
    <property type="match status" value="1"/>
</dbReference>
<organism evidence="14 15">
    <name type="scientific">Streptomyces enissocaesilis</name>
    <dbReference type="NCBI Taxonomy" id="332589"/>
    <lineage>
        <taxon>Bacteria</taxon>
        <taxon>Bacillati</taxon>
        <taxon>Actinomycetota</taxon>
        <taxon>Actinomycetes</taxon>
        <taxon>Kitasatosporales</taxon>
        <taxon>Streptomycetaceae</taxon>
        <taxon>Streptomyces</taxon>
        <taxon>Streptomyces rochei group</taxon>
    </lineage>
</organism>